<keyword evidence="6" id="KW-0802">TPR repeat</keyword>
<dbReference type="AlphaFoldDB" id="A0A3B0R769"/>
<keyword evidence="9" id="KW-0206">Cytoskeleton</keyword>
<dbReference type="GO" id="GO:0005737">
    <property type="term" value="C:cytoplasm"/>
    <property type="evidence" value="ECO:0007669"/>
    <property type="project" value="TreeGrafter"/>
</dbReference>
<dbReference type="GO" id="GO:0005874">
    <property type="term" value="C:microtubule"/>
    <property type="evidence" value="ECO:0007669"/>
    <property type="project" value="UniProtKB-KW"/>
</dbReference>
<protein>
    <submittedName>
        <fullName evidence="12">Chemotaxis protein methyltransferase CheR</fullName>
        <ecNumber evidence="12">2.1.1.80</ecNumber>
    </submittedName>
</protein>
<dbReference type="Pfam" id="PF13424">
    <property type="entry name" value="TPR_12"/>
    <property type="match status" value="1"/>
</dbReference>
<name>A0A3B0R769_9ZZZZ</name>
<dbReference type="SUPFAM" id="SSF48452">
    <property type="entry name" value="TPR-like"/>
    <property type="match status" value="1"/>
</dbReference>
<dbReference type="GO" id="GO:0005871">
    <property type="term" value="C:kinesin complex"/>
    <property type="evidence" value="ECO:0007669"/>
    <property type="project" value="InterPro"/>
</dbReference>
<dbReference type="Gene3D" id="1.25.40.10">
    <property type="entry name" value="Tetratricopeptide repeat domain"/>
    <property type="match status" value="1"/>
</dbReference>
<evidence type="ECO:0000256" key="9">
    <source>
        <dbReference type="ARBA" id="ARBA00023212"/>
    </source>
</evidence>
<evidence type="ECO:0000313" key="12">
    <source>
        <dbReference type="EMBL" id="VAV83688.1"/>
    </source>
</evidence>
<dbReference type="GO" id="GO:0032259">
    <property type="term" value="P:methylation"/>
    <property type="evidence" value="ECO:0007669"/>
    <property type="project" value="UniProtKB-KW"/>
</dbReference>
<dbReference type="InterPro" id="IPR019734">
    <property type="entry name" value="TPR_rpt"/>
</dbReference>
<keyword evidence="7" id="KW-0175">Coiled coil</keyword>
<comment type="similarity">
    <text evidence="2">Belongs to the kinesin light chain family.</text>
</comment>
<keyword evidence="11" id="KW-0812">Transmembrane</keyword>
<comment type="subcellular location">
    <subcellularLocation>
        <location evidence="1">Cytoplasm</location>
        <location evidence="1">Cytoskeleton</location>
    </subcellularLocation>
</comment>
<evidence type="ECO:0000256" key="8">
    <source>
        <dbReference type="ARBA" id="ARBA00023175"/>
    </source>
</evidence>
<reference evidence="12" key="1">
    <citation type="submission" date="2018-06" db="EMBL/GenBank/DDBJ databases">
        <authorList>
            <person name="Zhirakovskaya E."/>
        </authorList>
    </citation>
    <scope>NUCLEOTIDE SEQUENCE</scope>
</reference>
<evidence type="ECO:0000256" key="7">
    <source>
        <dbReference type="ARBA" id="ARBA00023054"/>
    </source>
</evidence>
<evidence type="ECO:0000256" key="3">
    <source>
        <dbReference type="ARBA" id="ARBA00022490"/>
    </source>
</evidence>
<keyword evidence="12" id="KW-0489">Methyltransferase</keyword>
<evidence type="ECO:0000256" key="11">
    <source>
        <dbReference type="SAM" id="Phobius"/>
    </source>
</evidence>
<organism evidence="12">
    <name type="scientific">hydrothermal vent metagenome</name>
    <dbReference type="NCBI Taxonomy" id="652676"/>
    <lineage>
        <taxon>unclassified sequences</taxon>
        <taxon>metagenomes</taxon>
        <taxon>ecological metagenomes</taxon>
    </lineage>
</organism>
<keyword evidence="11" id="KW-0472">Membrane</keyword>
<keyword evidence="8" id="KW-0505">Motor protein</keyword>
<dbReference type="GO" id="GO:0007018">
    <property type="term" value="P:microtubule-based movement"/>
    <property type="evidence" value="ECO:0007669"/>
    <property type="project" value="TreeGrafter"/>
</dbReference>
<gene>
    <name evidence="12" type="ORF">MNBD_DELTA01-962</name>
</gene>
<evidence type="ECO:0000256" key="10">
    <source>
        <dbReference type="SAM" id="MobiDB-lite"/>
    </source>
</evidence>
<dbReference type="EC" id="2.1.1.80" evidence="12"/>
<feature type="transmembrane region" description="Helical" evidence="11">
    <location>
        <begin position="469"/>
        <end position="487"/>
    </location>
</feature>
<dbReference type="InterPro" id="IPR002151">
    <property type="entry name" value="Kinesin_light"/>
</dbReference>
<dbReference type="EMBL" id="UOEA01000045">
    <property type="protein sequence ID" value="VAV83688.1"/>
    <property type="molecule type" value="Genomic_DNA"/>
</dbReference>
<proteinExistence type="inferred from homology"/>
<dbReference type="GO" id="GO:0019894">
    <property type="term" value="F:kinesin binding"/>
    <property type="evidence" value="ECO:0007669"/>
    <property type="project" value="TreeGrafter"/>
</dbReference>
<dbReference type="PROSITE" id="PS50005">
    <property type="entry name" value="TPR"/>
    <property type="match status" value="1"/>
</dbReference>
<feature type="region of interest" description="Disordered" evidence="10">
    <location>
        <begin position="135"/>
        <end position="158"/>
    </location>
</feature>
<accession>A0A3B0R769</accession>
<evidence type="ECO:0000256" key="6">
    <source>
        <dbReference type="ARBA" id="ARBA00022803"/>
    </source>
</evidence>
<evidence type="ECO:0000256" key="2">
    <source>
        <dbReference type="ARBA" id="ARBA00009622"/>
    </source>
</evidence>
<evidence type="ECO:0000256" key="5">
    <source>
        <dbReference type="ARBA" id="ARBA00022737"/>
    </source>
</evidence>
<dbReference type="InterPro" id="IPR011990">
    <property type="entry name" value="TPR-like_helical_dom_sf"/>
</dbReference>
<feature type="region of interest" description="Disordered" evidence="10">
    <location>
        <begin position="223"/>
        <end position="259"/>
    </location>
</feature>
<evidence type="ECO:0000256" key="1">
    <source>
        <dbReference type="ARBA" id="ARBA00004245"/>
    </source>
</evidence>
<keyword evidence="11" id="KW-1133">Transmembrane helix</keyword>
<keyword evidence="12" id="KW-0808">Transferase</keyword>
<sequence length="502" mass="54223">MGRIFLKVFTVSLFVLMVLAPVARADRTEEAIEKAAHMNASVVRMHKEGRIEEALEAGERAYNAIAEMLGLKHPSTATSLHNLAALFQEMGELRRAETFFKRALKIREATLGARHRDTINSRRKLTAIQKILSGPTAAGEHKPSTKIIKNGGGRAAPVKTTAPTVRVAPVKPKIVDTKTIKTTGKPRAKISPRPTAPVKTTAPTVRVAPVKPKTVDTKTIKTTGKPRAKISPRPTATVTDSIGRGVGRAPASANGEREVKPSAKIIKNAPGGTSGTVKEINAEIVAVGEEEEHPALVTRSLPIVIAENGEESEPAMVKDAKFDEYKVKLGVDALMKIPGSVGVLRVWIGAPEYTPEFREGMSEVTGTLPKVGETARVKAFAPDFEIEPADSICIKLHPTGADALFELRPKKKGQFNVSAVVNLYESDDCSGAAIPRAVETLQVTVKVDTGKVAVEHAGEMWKVFWEKFLDFWGAIVALFFGLILFLLRGKLKKIFGFGGDKS</sequence>
<keyword evidence="4" id="KW-0493">Microtubule</keyword>
<keyword evidence="5" id="KW-0677">Repeat</keyword>
<keyword evidence="3" id="KW-0963">Cytoplasm</keyword>
<dbReference type="GO" id="GO:0008983">
    <property type="term" value="F:protein-glutamate O-methyltransferase activity"/>
    <property type="evidence" value="ECO:0007669"/>
    <property type="project" value="UniProtKB-EC"/>
</dbReference>
<dbReference type="PANTHER" id="PTHR45783">
    <property type="entry name" value="KINESIN LIGHT CHAIN"/>
    <property type="match status" value="1"/>
</dbReference>
<evidence type="ECO:0000256" key="4">
    <source>
        <dbReference type="ARBA" id="ARBA00022701"/>
    </source>
</evidence>
<dbReference type="PANTHER" id="PTHR45783:SF3">
    <property type="entry name" value="KINESIN LIGHT CHAIN"/>
    <property type="match status" value="1"/>
</dbReference>